<dbReference type="PRINTS" id="PR00781">
    <property type="entry name" value="LIPOSIGPTASE"/>
</dbReference>
<keyword evidence="8" id="KW-0449">Lipoprotein</keyword>
<gene>
    <name evidence="8" type="ORF">MNBD_ALPHA12-570</name>
</gene>
<evidence type="ECO:0000256" key="1">
    <source>
        <dbReference type="ARBA" id="ARBA00022475"/>
    </source>
</evidence>
<keyword evidence="2" id="KW-0645">Protease</keyword>
<organism evidence="8">
    <name type="scientific">hydrothermal vent metagenome</name>
    <dbReference type="NCBI Taxonomy" id="652676"/>
    <lineage>
        <taxon>unclassified sequences</taxon>
        <taxon>metagenomes</taxon>
        <taxon>ecological metagenomes</taxon>
    </lineage>
</organism>
<evidence type="ECO:0000256" key="4">
    <source>
        <dbReference type="ARBA" id="ARBA00022801"/>
    </source>
</evidence>
<dbReference type="InterPro" id="IPR001872">
    <property type="entry name" value="Peptidase_A8"/>
</dbReference>
<reference evidence="8" key="1">
    <citation type="submission" date="2018-06" db="EMBL/GenBank/DDBJ databases">
        <authorList>
            <person name="Zhirakovskaya E."/>
        </authorList>
    </citation>
    <scope>NUCLEOTIDE SEQUENCE</scope>
</reference>
<evidence type="ECO:0000256" key="7">
    <source>
        <dbReference type="SAM" id="Phobius"/>
    </source>
</evidence>
<evidence type="ECO:0000256" key="6">
    <source>
        <dbReference type="ARBA" id="ARBA00023136"/>
    </source>
</evidence>
<dbReference type="EC" id="3.4.23.36" evidence="8"/>
<dbReference type="HAMAP" id="MF_00161">
    <property type="entry name" value="LspA"/>
    <property type="match status" value="1"/>
</dbReference>
<protein>
    <submittedName>
        <fullName evidence="8">Lipoprotein signal peptidase</fullName>
        <ecNumber evidence="8">3.4.23.36</ecNumber>
    </submittedName>
</protein>
<sequence length="161" mass="17575">MALWARHGALLSLLLGLGAFLVDRGQKFYQIDIAGWRGGEVVPVTSFFNYILIWNRGISYGFLSGLPQYMILALVAAAMILLVVWWLKADTFLVKAGLALALGGAASNALDRYLWGGVADFFHFFINGWSFYVFNLADVSISIGAGLLIVDLLVPKKDGTV</sequence>
<dbReference type="Pfam" id="PF01252">
    <property type="entry name" value="Peptidase_A8"/>
    <property type="match status" value="1"/>
</dbReference>
<keyword evidence="1" id="KW-1003">Cell membrane</keyword>
<dbReference type="NCBIfam" id="TIGR00077">
    <property type="entry name" value="lspA"/>
    <property type="match status" value="1"/>
</dbReference>
<accession>A0A3B0U8E5</accession>
<dbReference type="PANTHER" id="PTHR33695">
    <property type="entry name" value="LIPOPROTEIN SIGNAL PEPTIDASE"/>
    <property type="match status" value="1"/>
</dbReference>
<keyword evidence="5 7" id="KW-1133">Transmembrane helix</keyword>
<keyword evidence="6 7" id="KW-0472">Membrane</keyword>
<keyword evidence="3 7" id="KW-0812">Transmembrane</keyword>
<dbReference type="GO" id="GO:0006508">
    <property type="term" value="P:proteolysis"/>
    <property type="evidence" value="ECO:0007669"/>
    <property type="project" value="UniProtKB-KW"/>
</dbReference>
<dbReference type="PANTHER" id="PTHR33695:SF1">
    <property type="entry name" value="LIPOPROTEIN SIGNAL PEPTIDASE"/>
    <property type="match status" value="1"/>
</dbReference>
<keyword evidence="4 8" id="KW-0378">Hydrolase</keyword>
<feature type="transmembrane region" description="Helical" evidence="7">
    <location>
        <begin position="130"/>
        <end position="154"/>
    </location>
</feature>
<evidence type="ECO:0000256" key="2">
    <source>
        <dbReference type="ARBA" id="ARBA00022670"/>
    </source>
</evidence>
<name>A0A3B0U8E5_9ZZZZ</name>
<dbReference type="EMBL" id="UOEO01000211">
    <property type="protein sequence ID" value="VAW22712.1"/>
    <property type="molecule type" value="Genomic_DNA"/>
</dbReference>
<evidence type="ECO:0000256" key="3">
    <source>
        <dbReference type="ARBA" id="ARBA00022692"/>
    </source>
</evidence>
<proteinExistence type="inferred from homology"/>
<dbReference type="GO" id="GO:0004190">
    <property type="term" value="F:aspartic-type endopeptidase activity"/>
    <property type="evidence" value="ECO:0007669"/>
    <property type="project" value="UniProtKB-EC"/>
</dbReference>
<evidence type="ECO:0000256" key="5">
    <source>
        <dbReference type="ARBA" id="ARBA00022989"/>
    </source>
</evidence>
<feature type="transmembrane region" description="Helical" evidence="7">
    <location>
        <begin position="92"/>
        <end position="110"/>
    </location>
</feature>
<dbReference type="GO" id="GO:0016020">
    <property type="term" value="C:membrane"/>
    <property type="evidence" value="ECO:0007669"/>
    <property type="project" value="InterPro"/>
</dbReference>
<evidence type="ECO:0000313" key="8">
    <source>
        <dbReference type="EMBL" id="VAW22712.1"/>
    </source>
</evidence>
<feature type="transmembrane region" description="Helical" evidence="7">
    <location>
        <begin position="69"/>
        <end position="87"/>
    </location>
</feature>
<dbReference type="AlphaFoldDB" id="A0A3B0U8E5"/>